<keyword evidence="3" id="KW-1185">Reference proteome</keyword>
<protein>
    <submittedName>
        <fullName evidence="2">Alpha helical Porin B</fullName>
    </submittedName>
</protein>
<organism evidence="2 3">
    <name type="scientific">Corynebacterium glaucum</name>
    <dbReference type="NCBI Taxonomy" id="187491"/>
    <lineage>
        <taxon>Bacteria</taxon>
        <taxon>Bacillati</taxon>
        <taxon>Actinomycetota</taxon>
        <taxon>Actinomycetes</taxon>
        <taxon>Mycobacteriales</taxon>
        <taxon>Corynebacteriaceae</taxon>
        <taxon>Corynebacterium</taxon>
    </lineage>
</organism>
<evidence type="ECO:0000313" key="2">
    <source>
        <dbReference type="EMBL" id="AQQ15805.1"/>
    </source>
</evidence>
<sequence precursor="true">MRRFSTTLAAAALAATATLSPIAAQAQDAQPAQTTQTTQTKTDLGTYVELTKVLNGEIKTANCDTLSTTLKLTKMVDGETTRSTLVQNLNKVVGENSVLRLATAPTVNALGDRALECGIVKADPVTPLDQAVKLSSQLSSENNLPEPRNLMALAK</sequence>
<dbReference type="Proteomes" id="UP000217209">
    <property type="component" value="Chromosome"/>
</dbReference>
<gene>
    <name evidence="2" type="ORF">CGLAU_09270</name>
</gene>
<proteinExistence type="predicted"/>
<feature type="signal peptide" evidence="1">
    <location>
        <begin position="1"/>
        <end position="26"/>
    </location>
</feature>
<dbReference type="EMBL" id="CP019688">
    <property type="protein sequence ID" value="AQQ15805.1"/>
    <property type="molecule type" value="Genomic_DNA"/>
</dbReference>
<dbReference type="RefSeq" id="WP_095660439.1">
    <property type="nucleotide sequence ID" value="NZ_CP019688.1"/>
</dbReference>
<feature type="chain" id="PRO_5012862901" evidence="1">
    <location>
        <begin position="27"/>
        <end position="155"/>
    </location>
</feature>
<dbReference type="OrthoDB" id="4412688at2"/>
<name>A0A1Q2HY80_9CORY</name>
<keyword evidence="1" id="KW-0732">Signal</keyword>
<evidence type="ECO:0000256" key="1">
    <source>
        <dbReference type="SAM" id="SignalP"/>
    </source>
</evidence>
<reference evidence="2 3" key="1">
    <citation type="submission" date="2016-12" db="EMBL/GenBank/DDBJ databases">
        <authorList>
            <person name="Song W.-J."/>
            <person name="Kurnit D.M."/>
        </authorList>
    </citation>
    <scope>NUCLEOTIDE SEQUENCE [LARGE SCALE GENOMIC DNA]</scope>
    <source>
        <strain evidence="2 3">DSM 30827</strain>
    </source>
</reference>
<accession>A0A1Q2HY80</accession>
<dbReference type="Pfam" id="PF11565">
    <property type="entry name" value="PorB"/>
    <property type="match status" value="1"/>
</dbReference>
<dbReference type="InterPro" id="IPR021114">
    <property type="entry name" value="Porin_PorB/PorC"/>
</dbReference>
<dbReference type="AlphaFoldDB" id="A0A1Q2HY80"/>
<evidence type="ECO:0000313" key="3">
    <source>
        <dbReference type="Proteomes" id="UP000217209"/>
    </source>
</evidence>
<dbReference type="KEGG" id="cgv:CGLAU_09270"/>